<evidence type="ECO:0000256" key="4">
    <source>
        <dbReference type="ARBA" id="ARBA00022538"/>
    </source>
</evidence>
<feature type="transmembrane region" description="Helical" evidence="14">
    <location>
        <begin position="154"/>
        <end position="186"/>
    </location>
</feature>
<evidence type="ECO:0000256" key="2">
    <source>
        <dbReference type="ARBA" id="ARBA00006920"/>
    </source>
</evidence>
<dbReference type="GO" id="GO:0016020">
    <property type="term" value="C:membrane"/>
    <property type="evidence" value="ECO:0007669"/>
    <property type="project" value="UniProtKB-SubCell"/>
</dbReference>
<dbReference type="InterPro" id="IPR010617">
    <property type="entry name" value="TMEM175-like"/>
</dbReference>
<keyword evidence="5 14" id="KW-0812">Transmembrane</keyword>
<feature type="transmembrane region" description="Helical" evidence="14">
    <location>
        <begin position="12"/>
        <end position="29"/>
    </location>
</feature>
<dbReference type="AlphaFoldDB" id="A0A1Y2JHX0"/>
<sequence length="234" mass="25481">MMTADSPKTERLNALSDAVFAVVITILALDLRPPHAPSLDALFELWPTVIGYAVSYLFIAIVWVNHHHLLHYASAATPRLIWGNFAHLFSVSLLPFSTAWIASSKLAPLPVTVYAGVFALVNATYLLLCWEAVDRPAIEAIPDKARMMMRMRSLTTLFGFLAAAAVSLHYPILALAMICICLAVYLKPQVAGHGPHPASADTTIPQAARHPSSGTERCPSSPESRLQQHPNRPA</sequence>
<keyword evidence="11" id="KW-0407">Ion channel</keyword>
<keyword evidence="9" id="KW-0406">Ion transport</keyword>
<gene>
    <name evidence="15" type="ORF">BSZ19_33810</name>
</gene>
<feature type="compositionally biased region" description="Polar residues" evidence="13">
    <location>
        <begin position="221"/>
        <end position="234"/>
    </location>
</feature>
<keyword evidence="10 14" id="KW-0472">Membrane</keyword>
<evidence type="ECO:0000256" key="7">
    <source>
        <dbReference type="ARBA" id="ARBA00022958"/>
    </source>
</evidence>
<feature type="transmembrane region" description="Helical" evidence="14">
    <location>
        <begin position="49"/>
        <end position="69"/>
    </location>
</feature>
<evidence type="ECO:0000256" key="13">
    <source>
        <dbReference type="SAM" id="MobiDB-lite"/>
    </source>
</evidence>
<evidence type="ECO:0000256" key="6">
    <source>
        <dbReference type="ARBA" id="ARBA00022826"/>
    </source>
</evidence>
<reference evidence="15 16" key="1">
    <citation type="submission" date="2017-03" db="EMBL/GenBank/DDBJ databases">
        <title>Whole genome sequences of fourteen strains of Bradyrhizobium canariense and one strain of Bradyrhizobium japonicum isolated from Lupinus (Papilionoideae: Genisteae) species in Algeria.</title>
        <authorList>
            <person name="Crovadore J."/>
            <person name="Chekireb D."/>
            <person name="Brachmann A."/>
            <person name="Chablais R."/>
            <person name="Cochard B."/>
            <person name="Lefort F."/>
        </authorList>
    </citation>
    <scope>NUCLEOTIDE SEQUENCE [LARGE SCALE GENOMIC DNA]</scope>
    <source>
        <strain evidence="15 16">UBMA197</strain>
    </source>
</reference>
<dbReference type="GO" id="GO:0005267">
    <property type="term" value="F:potassium channel activity"/>
    <property type="evidence" value="ECO:0007669"/>
    <property type="project" value="UniProtKB-KW"/>
</dbReference>
<protein>
    <recommendedName>
        <fullName evidence="17">DUF1211 domain-containing membrane protein</fullName>
    </recommendedName>
</protein>
<evidence type="ECO:0000256" key="12">
    <source>
        <dbReference type="ARBA" id="ARBA00034430"/>
    </source>
</evidence>
<evidence type="ECO:0000313" key="16">
    <source>
        <dbReference type="Proteomes" id="UP000193335"/>
    </source>
</evidence>
<organism evidence="15 16">
    <name type="scientific">Bradyrhizobium japonicum</name>
    <dbReference type="NCBI Taxonomy" id="375"/>
    <lineage>
        <taxon>Bacteria</taxon>
        <taxon>Pseudomonadati</taxon>
        <taxon>Pseudomonadota</taxon>
        <taxon>Alphaproteobacteria</taxon>
        <taxon>Hyphomicrobiales</taxon>
        <taxon>Nitrobacteraceae</taxon>
        <taxon>Bradyrhizobium</taxon>
    </lineage>
</organism>
<evidence type="ECO:0000256" key="3">
    <source>
        <dbReference type="ARBA" id="ARBA00022448"/>
    </source>
</evidence>
<evidence type="ECO:0008006" key="17">
    <source>
        <dbReference type="Google" id="ProtNLM"/>
    </source>
</evidence>
<keyword evidence="4" id="KW-0633">Potassium transport</keyword>
<evidence type="ECO:0000256" key="8">
    <source>
        <dbReference type="ARBA" id="ARBA00022989"/>
    </source>
</evidence>
<keyword evidence="6" id="KW-0631">Potassium channel</keyword>
<evidence type="ECO:0000256" key="9">
    <source>
        <dbReference type="ARBA" id="ARBA00023065"/>
    </source>
</evidence>
<keyword evidence="3" id="KW-0813">Transport</keyword>
<evidence type="ECO:0000256" key="5">
    <source>
        <dbReference type="ARBA" id="ARBA00022692"/>
    </source>
</evidence>
<proteinExistence type="inferred from homology"/>
<accession>A0A1Y2JHX0</accession>
<comment type="caution">
    <text evidence="15">The sequence shown here is derived from an EMBL/GenBank/DDBJ whole genome shotgun (WGS) entry which is preliminary data.</text>
</comment>
<evidence type="ECO:0000256" key="10">
    <source>
        <dbReference type="ARBA" id="ARBA00023136"/>
    </source>
</evidence>
<dbReference type="Proteomes" id="UP000193335">
    <property type="component" value="Unassembled WGS sequence"/>
</dbReference>
<name>A0A1Y2JHX0_BRAJP</name>
<feature type="region of interest" description="Disordered" evidence="13">
    <location>
        <begin position="196"/>
        <end position="234"/>
    </location>
</feature>
<comment type="similarity">
    <text evidence="2">Belongs to the TMEM175 family.</text>
</comment>
<feature type="transmembrane region" description="Helical" evidence="14">
    <location>
        <begin position="81"/>
        <end position="101"/>
    </location>
</feature>
<evidence type="ECO:0000256" key="11">
    <source>
        <dbReference type="ARBA" id="ARBA00023303"/>
    </source>
</evidence>
<keyword evidence="7" id="KW-0630">Potassium</keyword>
<comment type="subcellular location">
    <subcellularLocation>
        <location evidence="1">Membrane</location>
        <topology evidence="1">Multi-pass membrane protein</topology>
    </subcellularLocation>
</comment>
<dbReference type="Pfam" id="PF06736">
    <property type="entry name" value="TMEM175"/>
    <property type="match status" value="1"/>
</dbReference>
<evidence type="ECO:0000256" key="14">
    <source>
        <dbReference type="SAM" id="Phobius"/>
    </source>
</evidence>
<dbReference type="GO" id="GO:0015252">
    <property type="term" value="F:proton channel activity"/>
    <property type="evidence" value="ECO:0007669"/>
    <property type="project" value="InterPro"/>
</dbReference>
<feature type="transmembrane region" description="Helical" evidence="14">
    <location>
        <begin position="113"/>
        <end position="133"/>
    </location>
</feature>
<keyword evidence="8 14" id="KW-1133">Transmembrane helix</keyword>
<comment type="catalytic activity">
    <reaction evidence="12">
        <text>K(+)(in) = K(+)(out)</text>
        <dbReference type="Rhea" id="RHEA:29463"/>
        <dbReference type="ChEBI" id="CHEBI:29103"/>
    </reaction>
</comment>
<dbReference type="EMBL" id="NAFL01000274">
    <property type="protein sequence ID" value="OSJ27255.1"/>
    <property type="molecule type" value="Genomic_DNA"/>
</dbReference>
<evidence type="ECO:0000256" key="1">
    <source>
        <dbReference type="ARBA" id="ARBA00004141"/>
    </source>
</evidence>
<evidence type="ECO:0000313" key="15">
    <source>
        <dbReference type="EMBL" id="OSJ27255.1"/>
    </source>
</evidence>